<keyword evidence="1" id="KW-0812">Transmembrane</keyword>
<dbReference type="Proteomes" id="UP000254968">
    <property type="component" value="Unassembled WGS sequence"/>
</dbReference>
<reference evidence="3 4" key="1">
    <citation type="submission" date="2018-06" db="EMBL/GenBank/DDBJ databases">
        <authorList>
            <consortium name="Pathogen Informatics"/>
            <person name="Doyle S."/>
        </authorList>
    </citation>
    <scope>NUCLEOTIDE SEQUENCE [LARGE SCALE GENOMIC DNA]</scope>
    <source>
        <strain evidence="3 4">NCTC13315</strain>
    </source>
</reference>
<organism evidence="3 4">
    <name type="scientific">Legionella beliardensis</name>
    <dbReference type="NCBI Taxonomy" id="91822"/>
    <lineage>
        <taxon>Bacteria</taxon>
        <taxon>Pseudomonadati</taxon>
        <taxon>Pseudomonadota</taxon>
        <taxon>Gammaproteobacteria</taxon>
        <taxon>Legionellales</taxon>
        <taxon>Legionellaceae</taxon>
        <taxon>Legionella</taxon>
    </lineage>
</organism>
<dbReference type="RefSeq" id="WP_115303413.1">
    <property type="nucleotide sequence ID" value="NZ_CAAAHO010000002.1"/>
</dbReference>
<keyword evidence="4" id="KW-1185">Reference proteome</keyword>
<evidence type="ECO:0000313" key="3">
    <source>
        <dbReference type="EMBL" id="STX29743.1"/>
    </source>
</evidence>
<dbReference type="InterPro" id="IPR045584">
    <property type="entry name" value="Pilin-like"/>
</dbReference>
<evidence type="ECO:0000259" key="2">
    <source>
        <dbReference type="Pfam" id="PF08334"/>
    </source>
</evidence>
<dbReference type="OrthoDB" id="9795612at2"/>
<dbReference type="EMBL" id="UGNV01000001">
    <property type="protein sequence ID" value="STX29743.1"/>
    <property type="molecule type" value="Genomic_DNA"/>
</dbReference>
<sequence>MSIRSWEYWVHAPLRNIFYHEKGFTMIEILLVIIIFIFFIVIFALPGYKLYHKWFSEASSPITKEQQQMIQSKQTIEPALVDDVKDAKLLAIENALNFYKLDNGFYPTSEQGLIALVKKPVTPPVPQHWVPYLKSIPASYRLVYYKNKPRVIDCSVSHNNEIWFMNIVQWLGLDPCN</sequence>
<keyword evidence="1" id="KW-0472">Membrane</keyword>
<protein>
    <submittedName>
        <fullName evidence="3">Homologous to type II secretory pathway protein LspG</fullName>
    </submittedName>
</protein>
<feature type="domain" description="Type II secretion system protein GspG C-terminal" evidence="2">
    <location>
        <begin position="87"/>
        <end position="137"/>
    </location>
</feature>
<dbReference type="AlphaFoldDB" id="A0A378I424"/>
<dbReference type="InterPro" id="IPR013545">
    <property type="entry name" value="T2SS_protein-GspG_C"/>
</dbReference>
<accession>A0A378I424</accession>
<dbReference type="Gene3D" id="3.30.700.10">
    <property type="entry name" value="Glycoprotein, Type 4 Pilin"/>
    <property type="match status" value="1"/>
</dbReference>
<evidence type="ECO:0000313" key="4">
    <source>
        <dbReference type="Proteomes" id="UP000254968"/>
    </source>
</evidence>
<gene>
    <name evidence="3" type="primary">xcpT</name>
    <name evidence="3" type="ORF">NCTC13315_02295</name>
</gene>
<dbReference type="NCBIfam" id="TIGR02532">
    <property type="entry name" value="IV_pilin_GFxxxE"/>
    <property type="match status" value="1"/>
</dbReference>
<evidence type="ECO:0000256" key="1">
    <source>
        <dbReference type="SAM" id="Phobius"/>
    </source>
</evidence>
<dbReference type="Pfam" id="PF08334">
    <property type="entry name" value="T2SSG"/>
    <property type="match status" value="1"/>
</dbReference>
<proteinExistence type="predicted"/>
<dbReference type="InterPro" id="IPR012902">
    <property type="entry name" value="N_methyl_site"/>
</dbReference>
<feature type="transmembrane region" description="Helical" evidence="1">
    <location>
        <begin position="23"/>
        <end position="45"/>
    </location>
</feature>
<keyword evidence="1" id="KW-1133">Transmembrane helix</keyword>
<dbReference type="SUPFAM" id="SSF54523">
    <property type="entry name" value="Pili subunits"/>
    <property type="match status" value="1"/>
</dbReference>
<name>A0A378I424_9GAMM</name>